<dbReference type="PROSITE" id="PS00798">
    <property type="entry name" value="ALDOKETO_REDUCTASE_1"/>
    <property type="match status" value="1"/>
</dbReference>
<dbReference type="PANTHER" id="PTHR11732">
    <property type="entry name" value="ALDO/KETO REDUCTASE"/>
    <property type="match status" value="1"/>
</dbReference>
<feature type="site" description="Lowers pKa of active site Tyr" evidence="3">
    <location>
        <position position="56"/>
    </location>
</feature>
<dbReference type="PRINTS" id="PR00069">
    <property type="entry name" value="ALDKETRDTASE"/>
</dbReference>
<dbReference type="InterPro" id="IPR020471">
    <property type="entry name" value="AKR"/>
</dbReference>
<reference evidence="5 6" key="1">
    <citation type="journal article" date="2020" name="ISME J.">
        <title>Uncovering the hidden diversity of litter-decomposition mechanisms in mushroom-forming fungi.</title>
        <authorList>
            <person name="Floudas D."/>
            <person name="Bentzer J."/>
            <person name="Ahren D."/>
            <person name="Johansson T."/>
            <person name="Persson P."/>
            <person name="Tunlid A."/>
        </authorList>
    </citation>
    <scope>NUCLEOTIDE SEQUENCE [LARGE SCALE GENOMIC DNA]</scope>
    <source>
        <strain evidence="5 6">CBS 291.85</strain>
    </source>
</reference>
<comment type="caution">
    <text evidence="5">The sequence shown here is derived from an EMBL/GenBank/DDBJ whole genome shotgun (WGS) entry which is preliminary data.</text>
</comment>
<dbReference type="Proteomes" id="UP000559256">
    <property type="component" value="Unassembled WGS sequence"/>
</dbReference>
<dbReference type="OrthoDB" id="5945798at2759"/>
<proteinExistence type="predicted"/>
<protein>
    <recommendedName>
        <fullName evidence="4">NADP-dependent oxidoreductase domain-containing protein</fullName>
    </recommendedName>
</protein>
<name>A0A8H5FSJ6_9AGAR</name>
<evidence type="ECO:0000259" key="4">
    <source>
        <dbReference type="Pfam" id="PF00248"/>
    </source>
</evidence>
<evidence type="ECO:0000313" key="6">
    <source>
        <dbReference type="Proteomes" id="UP000559256"/>
    </source>
</evidence>
<dbReference type="AlphaFoldDB" id="A0A8H5FSJ6"/>
<gene>
    <name evidence="5" type="ORF">D9758_011091</name>
</gene>
<dbReference type="GO" id="GO:0016491">
    <property type="term" value="F:oxidoreductase activity"/>
    <property type="evidence" value="ECO:0007669"/>
    <property type="project" value="InterPro"/>
</dbReference>
<dbReference type="EMBL" id="JAACJM010000096">
    <property type="protein sequence ID" value="KAF5347158.1"/>
    <property type="molecule type" value="Genomic_DNA"/>
</dbReference>
<dbReference type="InterPro" id="IPR036812">
    <property type="entry name" value="NAD(P)_OxRdtase_dom_sf"/>
</dbReference>
<feature type="domain" description="NADP-dependent oxidoreductase" evidence="4">
    <location>
        <begin position="7"/>
        <end position="253"/>
    </location>
</feature>
<dbReference type="Pfam" id="PF00248">
    <property type="entry name" value="Aldo_ket_red"/>
    <property type="match status" value="1"/>
</dbReference>
<dbReference type="PROSITE" id="PS00062">
    <property type="entry name" value="ALDOKETO_REDUCTASE_2"/>
    <property type="match status" value="1"/>
</dbReference>
<evidence type="ECO:0000313" key="5">
    <source>
        <dbReference type="EMBL" id="KAF5347158.1"/>
    </source>
</evidence>
<evidence type="ECO:0000256" key="1">
    <source>
        <dbReference type="PIRSR" id="PIRSR000097-1"/>
    </source>
</evidence>
<dbReference type="InterPro" id="IPR023210">
    <property type="entry name" value="NADP_OxRdtase_dom"/>
</dbReference>
<dbReference type="InterPro" id="IPR018170">
    <property type="entry name" value="Aldo/ket_reductase_CS"/>
</dbReference>
<accession>A0A8H5FSJ6</accession>
<dbReference type="CDD" id="cd19071">
    <property type="entry name" value="AKR_AKR1-5-like"/>
    <property type="match status" value="1"/>
</dbReference>
<evidence type="ECO:0000256" key="2">
    <source>
        <dbReference type="PIRSR" id="PIRSR000097-2"/>
    </source>
</evidence>
<dbReference type="Gene3D" id="3.20.20.100">
    <property type="entry name" value="NADP-dependent oxidoreductase domain"/>
    <property type="match status" value="1"/>
</dbReference>
<feature type="active site" description="Proton donor" evidence="1">
    <location>
        <position position="31"/>
    </location>
</feature>
<feature type="binding site" evidence="2">
    <location>
        <position position="87"/>
    </location>
    <ligand>
        <name>substrate</name>
    </ligand>
</feature>
<organism evidence="5 6">
    <name type="scientific">Tetrapyrgos nigripes</name>
    <dbReference type="NCBI Taxonomy" id="182062"/>
    <lineage>
        <taxon>Eukaryota</taxon>
        <taxon>Fungi</taxon>
        <taxon>Dikarya</taxon>
        <taxon>Basidiomycota</taxon>
        <taxon>Agaricomycotina</taxon>
        <taxon>Agaricomycetes</taxon>
        <taxon>Agaricomycetidae</taxon>
        <taxon>Agaricales</taxon>
        <taxon>Marasmiineae</taxon>
        <taxon>Marasmiaceae</taxon>
        <taxon>Tetrapyrgos</taxon>
    </lineage>
</organism>
<evidence type="ECO:0000256" key="3">
    <source>
        <dbReference type="PIRSR" id="PIRSR000097-3"/>
    </source>
</evidence>
<dbReference type="SUPFAM" id="SSF51430">
    <property type="entry name" value="NAD(P)-linked oxidoreductase"/>
    <property type="match status" value="1"/>
</dbReference>
<keyword evidence="6" id="KW-1185">Reference proteome</keyword>
<sequence>MGRVGESEEVVNMVKTALQLGFRHLDTASNYGNEHSVGLGIQASGIPREEIYVTTKLSGEDHGRVAEALDTSLAKLQLEYVDMYLMHWPQALTTEGTALKPDESPTILETWRQMEELVVSGKAKGIGVSNYSIKTLTPLLEHARIVPAINQVEMHPCLPQHALLAFCQERGIHLTAYSPIGKNKFSTDADLLEVARTCTHDHVPGVTATQVLLSWAVQRGTSVIPKSFREDRLRENLRLVQLGPEAMKVLDNLHKKEGMHRSVCGFHSSDLGGSCFGWTYEQLGWNMTLGGIMKD</sequence>
<dbReference type="PIRSF" id="PIRSF000097">
    <property type="entry name" value="AKR"/>
    <property type="match status" value="1"/>
</dbReference>